<gene>
    <name evidence="4" type="ORF">E2562_037122</name>
</gene>
<dbReference type="PANTHER" id="PTHR23310:SF77">
    <property type="entry name" value="LD25952P"/>
    <property type="match status" value="1"/>
</dbReference>
<dbReference type="Gene3D" id="1.20.80.10">
    <property type="match status" value="1"/>
</dbReference>
<dbReference type="GO" id="GO:0000062">
    <property type="term" value="F:fatty-acyl-CoA binding"/>
    <property type="evidence" value="ECO:0007669"/>
    <property type="project" value="InterPro"/>
</dbReference>
<evidence type="ECO:0000256" key="1">
    <source>
        <dbReference type="ARBA" id="ARBA00005567"/>
    </source>
</evidence>
<name>A0A6G1CCQ6_9ORYZ</name>
<dbReference type="Proteomes" id="UP000479710">
    <property type="component" value="Unassembled WGS sequence"/>
</dbReference>
<keyword evidence="5" id="KW-1185">Reference proteome</keyword>
<dbReference type="AlphaFoldDB" id="A0A6G1CCQ6"/>
<dbReference type="SUPFAM" id="SSF47027">
    <property type="entry name" value="Acyl-CoA binding protein"/>
    <property type="match status" value="1"/>
</dbReference>
<dbReference type="InterPro" id="IPR000582">
    <property type="entry name" value="Acyl-CoA-binding_protein"/>
</dbReference>
<comment type="similarity">
    <text evidence="1">Belongs to the ACBP family.</text>
</comment>
<evidence type="ECO:0000256" key="2">
    <source>
        <dbReference type="ARBA" id="ARBA00023121"/>
    </source>
</evidence>
<dbReference type="PANTHER" id="PTHR23310">
    <property type="entry name" value="ACYL-COA-BINDING PROTEIN, ACBP"/>
    <property type="match status" value="1"/>
</dbReference>
<evidence type="ECO:0000313" key="5">
    <source>
        <dbReference type="Proteomes" id="UP000479710"/>
    </source>
</evidence>
<dbReference type="EMBL" id="SPHZ02000010">
    <property type="protein sequence ID" value="KAF0897423.1"/>
    <property type="molecule type" value="Genomic_DNA"/>
</dbReference>
<evidence type="ECO:0000259" key="3">
    <source>
        <dbReference type="PROSITE" id="PS51228"/>
    </source>
</evidence>
<reference evidence="4 5" key="1">
    <citation type="submission" date="2019-11" db="EMBL/GenBank/DDBJ databases">
        <title>Whole genome sequence of Oryza granulata.</title>
        <authorList>
            <person name="Li W."/>
        </authorList>
    </citation>
    <scope>NUCLEOTIDE SEQUENCE [LARGE SCALE GENOMIC DNA]</scope>
    <source>
        <strain evidence="5">cv. Menghai</strain>
        <tissue evidence="4">Leaf</tissue>
    </source>
</reference>
<evidence type="ECO:0000313" key="4">
    <source>
        <dbReference type="EMBL" id="KAF0897423.1"/>
    </source>
</evidence>
<organism evidence="4 5">
    <name type="scientific">Oryza meyeriana var. granulata</name>
    <dbReference type="NCBI Taxonomy" id="110450"/>
    <lineage>
        <taxon>Eukaryota</taxon>
        <taxon>Viridiplantae</taxon>
        <taxon>Streptophyta</taxon>
        <taxon>Embryophyta</taxon>
        <taxon>Tracheophyta</taxon>
        <taxon>Spermatophyta</taxon>
        <taxon>Magnoliopsida</taxon>
        <taxon>Liliopsida</taxon>
        <taxon>Poales</taxon>
        <taxon>Poaceae</taxon>
        <taxon>BOP clade</taxon>
        <taxon>Oryzoideae</taxon>
        <taxon>Oryzeae</taxon>
        <taxon>Oryzinae</taxon>
        <taxon>Oryza</taxon>
        <taxon>Oryza meyeriana</taxon>
    </lineage>
</organism>
<proteinExistence type="inferred from homology"/>
<keyword evidence="2" id="KW-0446">Lipid-binding</keyword>
<dbReference type="InterPro" id="IPR014352">
    <property type="entry name" value="FERM/acyl-CoA-bd_prot_sf"/>
</dbReference>
<comment type="caution">
    <text evidence="4">The sequence shown here is derived from an EMBL/GenBank/DDBJ whole genome shotgun (WGS) entry which is preliminary data.</text>
</comment>
<dbReference type="PROSITE" id="PS51228">
    <property type="entry name" value="ACB_2"/>
    <property type="match status" value="1"/>
</dbReference>
<feature type="domain" description="ACB" evidence="3">
    <location>
        <begin position="13"/>
        <end position="108"/>
    </location>
</feature>
<dbReference type="GO" id="GO:0005737">
    <property type="term" value="C:cytoplasm"/>
    <property type="evidence" value="ECO:0007669"/>
    <property type="project" value="TreeGrafter"/>
</dbReference>
<dbReference type="Pfam" id="PF00887">
    <property type="entry name" value="ACBP"/>
    <property type="match status" value="1"/>
</dbReference>
<dbReference type="OrthoDB" id="1934332at2759"/>
<dbReference type="InterPro" id="IPR035984">
    <property type="entry name" value="Acyl-CoA-binding_sf"/>
</dbReference>
<dbReference type="GO" id="GO:0006631">
    <property type="term" value="P:fatty acid metabolic process"/>
    <property type="evidence" value="ECO:0007669"/>
    <property type="project" value="TreeGrafter"/>
</dbReference>
<protein>
    <recommendedName>
        <fullName evidence="3">ACB domain-containing protein</fullName>
    </recommendedName>
</protein>
<sequence length="108" mass="11894">MAGSGLTYPDRFYATAAYAGFRASGATSSSAISRFQNDIALLLYGLYQQATVGPCNVPKPRAWNPVEQSKWTSCVMHFVWLFTTAPTECLAWVEVPIVSARLLLGWRS</sequence>
<accession>A0A6G1CCQ6</accession>